<reference evidence="2 3" key="1">
    <citation type="journal article" date="2008" name="Genome Biol.">
        <title>Encapsulated in silica: genome, proteome and physiology of the thermophilic bacterium Anoxybacillus flavithermus WK1.</title>
        <authorList>
            <person name="Saw J.H."/>
            <person name="Mountain B.W."/>
            <person name="Feng L."/>
            <person name="Omelchenko M.V."/>
            <person name="Hou S."/>
            <person name="Saito J.A."/>
            <person name="Stott M.B."/>
            <person name="Li D."/>
            <person name="Zhao G."/>
            <person name="Wu J."/>
            <person name="Galperin M.Y."/>
            <person name="Koonin E.V."/>
            <person name="Makarova K.S."/>
            <person name="Wolf Y.I."/>
            <person name="Rigden D.J."/>
            <person name="Dunfield P.F."/>
            <person name="Wang L."/>
            <person name="Alam M."/>
        </authorList>
    </citation>
    <scope>NUCLEOTIDE SEQUENCE [LARGE SCALE GENOMIC DNA]</scope>
    <source>
        <strain evidence="3">DSM 21510 / WK1</strain>
    </source>
</reference>
<dbReference type="HOGENOM" id="CLU_087837_0_0_9"/>
<evidence type="ECO:0000256" key="1">
    <source>
        <dbReference type="SAM" id="Coils"/>
    </source>
</evidence>
<evidence type="ECO:0000313" key="2">
    <source>
        <dbReference type="EMBL" id="ACJ32661.1"/>
    </source>
</evidence>
<dbReference type="eggNOG" id="ENOG502ZBUC">
    <property type="taxonomic scope" value="Bacteria"/>
</dbReference>
<dbReference type="STRING" id="491915.Aflv_0277"/>
<feature type="coiled-coil region" evidence="1">
    <location>
        <begin position="71"/>
        <end position="112"/>
    </location>
</feature>
<dbReference type="KEGG" id="afl:Aflv_0277"/>
<evidence type="ECO:0000313" key="3">
    <source>
        <dbReference type="Proteomes" id="UP000000742"/>
    </source>
</evidence>
<accession>B7GFY2</accession>
<proteinExistence type="predicted"/>
<dbReference type="EMBL" id="CP000922">
    <property type="protein sequence ID" value="ACJ32661.1"/>
    <property type="molecule type" value="Genomic_DNA"/>
</dbReference>
<dbReference type="Proteomes" id="UP000000742">
    <property type="component" value="Chromosome"/>
</dbReference>
<name>B7GFY2_ANOFW</name>
<gene>
    <name evidence="2" type="ordered locus">Aflv_0277</name>
</gene>
<protein>
    <submittedName>
        <fullName evidence="2">Uncharacterized conserved protein</fullName>
    </submittedName>
</protein>
<sequence length="276" mass="31457">MGCPNGRLFYFFFKGERTRKSELDANDGIYFFYVSDILKEKGCEIVKRLIISFIILLAGCANVNEQGPSNVKQLEQTIAKQQTTIDQLQEKNEQLQKENEQLKSEVNQMTSSSLLSVALDVVEALKNKDMNALASYVHSTAGVRFSPYGHVDIQNDLQFSASQLPSLWSSTQVYQWGVYDGSGDPIQFTFQDYFDRFVYDVDFANPHMIGNNVAVGTGNMINNIQQVYPNGSFVEFHFTGFDPQYSGMDWRSLRLVFEQENGQWKLVGIIHDEWTT</sequence>
<keyword evidence="1" id="KW-0175">Coiled coil</keyword>
<organism evidence="2 3">
    <name type="scientific">Anoxybacillus flavithermus (strain DSM 21510 / WK1)</name>
    <dbReference type="NCBI Taxonomy" id="491915"/>
    <lineage>
        <taxon>Bacteria</taxon>
        <taxon>Bacillati</taxon>
        <taxon>Bacillota</taxon>
        <taxon>Bacilli</taxon>
        <taxon>Bacillales</taxon>
        <taxon>Anoxybacillaceae</taxon>
        <taxon>Anoxybacillus</taxon>
    </lineage>
</organism>
<dbReference type="AlphaFoldDB" id="B7GFY2"/>